<feature type="compositionally biased region" description="Polar residues" evidence="1">
    <location>
        <begin position="184"/>
        <end position="193"/>
    </location>
</feature>
<accession>A0A562RM97</accession>
<comment type="caution">
    <text evidence="2">The sequence shown here is derived from an EMBL/GenBank/DDBJ whole genome shotgun (WGS) entry which is preliminary data.</text>
</comment>
<sequence length="226" mass="23415">MQNDDNNRPGQPPIHTQLPDSIPPEDAKKIVGDAVPHSADYNDPPPQGASKSMGSGLDDSVGGPGLGQPPVAQGSANNTREEDSRADDQHMGNGGNRQSAQPAGQQQQGQPQQSQSQQSQSGQAPSRKGQQQQQRQPDGQQGNQQGTQSDAGNAQGDTGARSEGLLPDEGETDGRYDVAEEVSLDQQSDQARSVGSLEETAKGPHGDKLAEAVAGSLGKDTGGQKP</sequence>
<reference evidence="2 3" key="1">
    <citation type="journal article" date="2015" name="Stand. Genomic Sci.">
        <title>Genomic Encyclopedia of Bacterial and Archaeal Type Strains, Phase III: the genomes of soil and plant-associated and newly described type strains.</title>
        <authorList>
            <person name="Whitman W.B."/>
            <person name="Woyke T."/>
            <person name="Klenk H.P."/>
            <person name="Zhou Y."/>
            <person name="Lilburn T.G."/>
            <person name="Beck B.J."/>
            <person name="De Vos P."/>
            <person name="Vandamme P."/>
            <person name="Eisen J.A."/>
            <person name="Garrity G."/>
            <person name="Hugenholtz P."/>
            <person name="Kyrpides N.C."/>
        </authorList>
    </citation>
    <scope>NUCLEOTIDE SEQUENCE [LARGE SCALE GENOMIC DNA]</scope>
    <source>
        <strain evidence="2 3">CGMCC 1.10822</strain>
    </source>
</reference>
<protein>
    <submittedName>
        <fullName evidence="2">Uncharacterized protein</fullName>
    </submittedName>
</protein>
<name>A0A562RM97_9BURK</name>
<evidence type="ECO:0000313" key="2">
    <source>
        <dbReference type="EMBL" id="TWI70167.1"/>
    </source>
</evidence>
<proteinExistence type="predicted"/>
<dbReference type="AlphaFoldDB" id="A0A562RM97"/>
<evidence type="ECO:0000256" key="1">
    <source>
        <dbReference type="SAM" id="MobiDB-lite"/>
    </source>
</evidence>
<feature type="compositionally biased region" description="Basic and acidic residues" evidence="1">
    <location>
        <begin position="79"/>
        <end position="90"/>
    </location>
</feature>
<feature type="compositionally biased region" description="Basic and acidic residues" evidence="1">
    <location>
        <begin position="199"/>
        <end position="210"/>
    </location>
</feature>
<dbReference type="Proteomes" id="UP000318431">
    <property type="component" value="Unassembled WGS sequence"/>
</dbReference>
<feature type="region of interest" description="Disordered" evidence="1">
    <location>
        <begin position="1"/>
        <end position="226"/>
    </location>
</feature>
<dbReference type="RefSeq" id="WP_145647852.1">
    <property type="nucleotide sequence ID" value="NZ_VLLB01000001.1"/>
</dbReference>
<gene>
    <name evidence="2" type="ORF">IP91_01247</name>
</gene>
<dbReference type="EMBL" id="VLLB01000001">
    <property type="protein sequence ID" value="TWI70167.1"/>
    <property type="molecule type" value="Genomic_DNA"/>
</dbReference>
<dbReference type="OrthoDB" id="8758615at2"/>
<evidence type="ECO:0000313" key="3">
    <source>
        <dbReference type="Proteomes" id="UP000318431"/>
    </source>
</evidence>
<keyword evidence="3" id="KW-1185">Reference proteome</keyword>
<organism evidence="2 3">
    <name type="scientific">Pseudoduganella lurida</name>
    <dbReference type="NCBI Taxonomy" id="1036180"/>
    <lineage>
        <taxon>Bacteria</taxon>
        <taxon>Pseudomonadati</taxon>
        <taxon>Pseudomonadota</taxon>
        <taxon>Betaproteobacteria</taxon>
        <taxon>Burkholderiales</taxon>
        <taxon>Oxalobacteraceae</taxon>
        <taxon>Telluria group</taxon>
        <taxon>Pseudoduganella</taxon>
    </lineage>
</organism>
<feature type="compositionally biased region" description="Low complexity" evidence="1">
    <location>
        <begin position="98"/>
        <end position="148"/>
    </location>
</feature>